<dbReference type="PANTHER" id="PTHR11328:SF24">
    <property type="entry name" value="MAJOR FACILITATOR SUPERFAMILY (MFS) PROFILE DOMAIN-CONTAINING PROTEIN"/>
    <property type="match status" value="1"/>
</dbReference>
<dbReference type="InterPro" id="IPR018043">
    <property type="entry name" value="Na/Gal_symport_CS"/>
</dbReference>
<dbReference type="GO" id="GO:0015293">
    <property type="term" value="F:symporter activity"/>
    <property type="evidence" value="ECO:0007669"/>
    <property type="project" value="InterPro"/>
</dbReference>
<keyword evidence="3" id="KW-0813">Transport</keyword>
<feature type="transmembrane region" description="Helical" evidence="8">
    <location>
        <begin position="404"/>
        <end position="426"/>
    </location>
</feature>
<feature type="transmembrane region" description="Helical" evidence="8">
    <location>
        <begin position="180"/>
        <end position="199"/>
    </location>
</feature>
<dbReference type="Proteomes" id="UP000092527">
    <property type="component" value="Unassembled WGS sequence"/>
</dbReference>
<feature type="transmembrane region" description="Helical" evidence="8">
    <location>
        <begin position="107"/>
        <end position="128"/>
    </location>
</feature>
<dbReference type="NCBIfam" id="NF007237">
    <property type="entry name" value="PRK09669.1"/>
    <property type="match status" value="1"/>
</dbReference>
<feature type="transmembrane region" description="Helical" evidence="8">
    <location>
        <begin position="362"/>
        <end position="384"/>
    </location>
</feature>
<protein>
    <submittedName>
        <fullName evidence="9">Symporter YagG</fullName>
    </submittedName>
</protein>
<gene>
    <name evidence="9" type="ORF">QV09_06945</name>
</gene>
<keyword evidence="6 8" id="KW-1133">Transmembrane helix</keyword>
<dbReference type="GO" id="GO:0006814">
    <property type="term" value="P:sodium ion transport"/>
    <property type="evidence" value="ECO:0007669"/>
    <property type="project" value="InterPro"/>
</dbReference>
<feature type="transmembrane region" description="Helical" evidence="8">
    <location>
        <begin position="80"/>
        <end position="101"/>
    </location>
</feature>
<feature type="transmembrane region" description="Helical" evidence="8">
    <location>
        <begin position="233"/>
        <end position="257"/>
    </location>
</feature>
<evidence type="ECO:0000256" key="6">
    <source>
        <dbReference type="ARBA" id="ARBA00022989"/>
    </source>
</evidence>
<organism evidence="9 10">
    <name type="scientific">Gallibacterium salpingitidis</name>
    <dbReference type="NCBI Taxonomy" id="505341"/>
    <lineage>
        <taxon>Bacteria</taxon>
        <taxon>Pseudomonadati</taxon>
        <taxon>Pseudomonadota</taxon>
        <taxon>Gammaproteobacteria</taxon>
        <taxon>Pasteurellales</taxon>
        <taxon>Pasteurellaceae</taxon>
        <taxon>Gallibacterium</taxon>
    </lineage>
</organism>
<evidence type="ECO:0000256" key="1">
    <source>
        <dbReference type="ARBA" id="ARBA00004651"/>
    </source>
</evidence>
<proteinExistence type="inferred from homology"/>
<keyword evidence="7 8" id="KW-0472">Membrane</keyword>
<evidence type="ECO:0000313" key="10">
    <source>
        <dbReference type="Proteomes" id="UP000092527"/>
    </source>
</evidence>
<evidence type="ECO:0000256" key="5">
    <source>
        <dbReference type="ARBA" id="ARBA00022692"/>
    </source>
</evidence>
<comment type="similarity">
    <text evidence="2">Belongs to the sodium:galactoside symporter (TC 2.A.2) family.</text>
</comment>
<dbReference type="SUPFAM" id="SSF103473">
    <property type="entry name" value="MFS general substrate transporter"/>
    <property type="match status" value="1"/>
</dbReference>
<dbReference type="RefSeq" id="WP_066111831.1">
    <property type="nucleotide sequence ID" value="NZ_JTJT01000014.1"/>
</dbReference>
<feature type="transmembrane region" description="Helical" evidence="8">
    <location>
        <begin position="40"/>
        <end position="59"/>
    </location>
</feature>
<name>A0AB36E2B5_9PAST</name>
<evidence type="ECO:0000256" key="8">
    <source>
        <dbReference type="SAM" id="Phobius"/>
    </source>
</evidence>
<feature type="transmembrane region" description="Helical" evidence="8">
    <location>
        <begin position="318"/>
        <end position="341"/>
    </location>
</feature>
<dbReference type="AlphaFoldDB" id="A0AB36E2B5"/>
<comment type="subcellular location">
    <subcellularLocation>
        <location evidence="1">Cell membrane</location>
        <topology evidence="1">Multi-pass membrane protein</topology>
    </subcellularLocation>
</comment>
<reference evidence="9 10" key="1">
    <citation type="submission" date="2014-11" db="EMBL/GenBank/DDBJ databases">
        <title>Pan-genome of Gallibacterium spp.</title>
        <authorList>
            <person name="Kudirkiene E."/>
            <person name="Bojesen A.M."/>
        </authorList>
    </citation>
    <scope>NUCLEOTIDE SEQUENCE [LARGE SCALE GENOMIC DNA]</scope>
    <source>
        <strain evidence="9 10">18469/18</strain>
    </source>
</reference>
<feature type="transmembrane region" description="Helical" evidence="8">
    <location>
        <begin position="293"/>
        <end position="312"/>
    </location>
</feature>
<evidence type="ECO:0000313" key="9">
    <source>
        <dbReference type="EMBL" id="OBX10159.1"/>
    </source>
</evidence>
<dbReference type="PANTHER" id="PTHR11328">
    <property type="entry name" value="MAJOR FACILITATOR SUPERFAMILY DOMAIN-CONTAINING PROTEIN"/>
    <property type="match status" value="1"/>
</dbReference>
<dbReference type="InterPro" id="IPR001927">
    <property type="entry name" value="Na/Gal_symport"/>
</dbReference>
<sequence length="453" mass="50584">METLSFKERLGYGFGDLACGFIWQATMILLAFFYTDVFGIPAGVMGTLFLASRILDAITDPLMGIIVDRTRTKYGQFRPFLLWGAIPFALVSIATFYTPDFSETGKIIYACVTYISLTLVYTFVNVPYCAMAGAITNDPEERHKLQSVRFFCALGGGLIISGIALPLVNIIGGDDLQKGYFGAMCILGIIGAILLILCFKNTKERNSFPRKEQVNVIDDFKQLFQNSQWRVMCAFKCLATCSTTVRGAVLLYFVKYIMERPDLSTQFLLTGSIAAMFGCLLSEKILHKFDRIVSFKINLVIFSILSLALFFAPDDYLIVLFALNILFLFTFNVTTVVQWLMASDVIDYEEHRSGRRLDGLVFASYLFSLKIGLAIGGAFVGWVLGFVNYNATLTVQPEDTLLAIKFLFCIAPVILFIGMYILLFFYKLDSKTVKTISEELAKKRSLSLSKAGA</sequence>
<dbReference type="Pfam" id="PF13347">
    <property type="entry name" value="MFS_2"/>
    <property type="match status" value="1"/>
</dbReference>
<accession>A0AB36E2B5</accession>
<evidence type="ECO:0000256" key="7">
    <source>
        <dbReference type="ARBA" id="ARBA00023136"/>
    </source>
</evidence>
<dbReference type="CDD" id="cd17332">
    <property type="entry name" value="MFS_MelB_like"/>
    <property type="match status" value="1"/>
</dbReference>
<evidence type="ECO:0000256" key="4">
    <source>
        <dbReference type="ARBA" id="ARBA00022475"/>
    </source>
</evidence>
<dbReference type="PROSITE" id="PS00872">
    <property type="entry name" value="NA_GALACTOSIDE_SYMP"/>
    <property type="match status" value="1"/>
</dbReference>
<dbReference type="Gene3D" id="1.20.1250.20">
    <property type="entry name" value="MFS general substrate transporter like domains"/>
    <property type="match status" value="1"/>
</dbReference>
<keyword evidence="4" id="KW-1003">Cell membrane</keyword>
<evidence type="ECO:0000256" key="2">
    <source>
        <dbReference type="ARBA" id="ARBA00009617"/>
    </source>
</evidence>
<dbReference type="GO" id="GO:0008643">
    <property type="term" value="P:carbohydrate transport"/>
    <property type="evidence" value="ECO:0007669"/>
    <property type="project" value="InterPro"/>
</dbReference>
<dbReference type="InterPro" id="IPR039672">
    <property type="entry name" value="MFS_2"/>
</dbReference>
<feature type="transmembrane region" description="Helical" evidence="8">
    <location>
        <begin position="12"/>
        <end position="34"/>
    </location>
</feature>
<comment type="caution">
    <text evidence="9">The sequence shown here is derived from an EMBL/GenBank/DDBJ whole genome shotgun (WGS) entry which is preliminary data.</text>
</comment>
<feature type="transmembrane region" description="Helical" evidence="8">
    <location>
        <begin position="263"/>
        <end position="281"/>
    </location>
</feature>
<dbReference type="GO" id="GO:0005886">
    <property type="term" value="C:plasma membrane"/>
    <property type="evidence" value="ECO:0007669"/>
    <property type="project" value="UniProtKB-SubCell"/>
</dbReference>
<evidence type="ECO:0000256" key="3">
    <source>
        <dbReference type="ARBA" id="ARBA00022448"/>
    </source>
</evidence>
<keyword evidence="5 8" id="KW-0812">Transmembrane</keyword>
<dbReference type="NCBIfam" id="TIGR00792">
    <property type="entry name" value="gph"/>
    <property type="match status" value="1"/>
</dbReference>
<dbReference type="EMBL" id="JTJU01000036">
    <property type="protein sequence ID" value="OBX10159.1"/>
    <property type="molecule type" value="Genomic_DNA"/>
</dbReference>
<feature type="transmembrane region" description="Helical" evidence="8">
    <location>
        <begin position="148"/>
        <end position="168"/>
    </location>
</feature>
<dbReference type="InterPro" id="IPR036259">
    <property type="entry name" value="MFS_trans_sf"/>
</dbReference>